<accession>A0A8J4M338</accession>
<feature type="region of interest" description="Disordered" evidence="1">
    <location>
        <begin position="1"/>
        <end position="36"/>
    </location>
</feature>
<reference evidence="2" key="1">
    <citation type="submission" date="2021-04" db="EMBL/GenBank/DDBJ databases">
        <title>Draft genome sequence of Xylanibacillus composti strain K13.</title>
        <authorList>
            <person name="Uke A."/>
            <person name="Chhe C."/>
            <person name="Baramee S."/>
            <person name="Kosugi A."/>
        </authorList>
    </citation>
    <scope>NUCLEOTIDE SEQUENCE</scope>
    <source>
        <strain evidence="2">K13</strain>
    </source>
</reference>
<dbReference type="Gene3D" id="3.40.50.150">
    <property type="entry name" value="Vaccinia Virus protein VP39"/>
    <property type="match status" value="1"/>
</dbReference>
<evidence type="ECO:0000313" key="3">
    <source>
        <dbReference type="Proteomes" id="UP000677918"/>
    </source>
</evidence>
<dbReference type="InterPro" id="IPR029063">
    <property type="entry name" value="SAM-dependent_MTases_sf"/>
</dbReference>
<evidence type="ECO:0000256" key="1">
    <source>
        <dbReference type="SAM" id="MobiDB-lite"/>
    </source>
</evidence>
<dbReference type="AlphaFoldDB" id="A0A8J4M338"/>
<evidence type="ECO:0008006" key="4">
    <source>
        <dbReference type="Google" id="ProtNLM"/>
    </source>
</evidence>
<dbReference type="EMBL" id="BOVK01000025">
    <property type="protein sequence ID" value="GIQ69171.1"/>
    <property type="molecule type" value="Genomic_DNA"/>
</dbReference>
<proteinExistence type="predicted"/>
<dbReference type="Proteomes" id="UP000677918">
    <property type="component" value="Unassembled WGS sequence"/>
</dbReference>
<dbReference type="SUPFAM" id="SSF53335">
    <property type="entry name" value="S-adenosyl-L-methionine-dependent methyltransferases"/>
    <property type="match status" value="1"/>
</dbReference>
<evidence type="ECO:0000313" key="2">
    <source>
        <dbReference type="EMBL" id="GIQ69171.1"/>
    </source>
</evidence>
<sequence>MAISVHRRTEGDGYSIGQAAVPVDSGRPPGQRNGPAGAIQEEMAASLWTLLQQYGDKKHLSGRRSLRVLDIGAGDGKLVSRLAARCPHADLTVLNGAAGALHPVEAAGFASANFAPSADVRSAWLLPEAVPLHTSEVIQTRSYPSVHSLLSHAKELGAGSVLHMGFPGLSACRRLLHSVERCYETLCAAEGEIPSTYHLMYGVFQRKQV</sequence>
<keyword evidence="3" id="KW-1185">Reference proteome</keyword>
<protein>
    <recommendedName>
        <fullName evidence="4">Methyltransferase domain-containing protein</fullName>
    </recommendedName>
</protein>
<gene>
    <name evidence="2" type="ORF">XYCOK13_19950</name>
</gene>
<organism evidence="2 3">
    <name type="scientific">Xylanibacillus composti</name>
    <dbReference type="NCBI Taxonomy" id="1572762"/>
    <lineage>
        <taxon>Bacteria</taxon>
        <taxon>Bacillati</taxon>
        <taxon>Bacillota</taxon>
        <taxon>Bacilli</taxon>
        <taxon>Bacillales</taxon>
        <taxon>Paenibacillaceae</taxon>
        <taxon>Xylanibacillus</taxon>
    </lineage>
</organism>
<comment type="caution">
    <text evidence="2">The sequence shown here is derived from an EMBL/GenBank/DDBJ whole genome shotgun (WGS) entry which is preliminary data.</text>
</comment>
<name>A0A8J4M338_9BACL</name>